<dbReference type="GO" id="GO:0009897">
    <property type="term" value="C:external side of plasma membrane"/>
    <property type="evidence" value="ECO:0007669"/>
    <property type="project" value="TreeGrafter"/>
</dbReference>
<dbReference type="OrthoDB" id="5982264at2759"/>
<dbReference type="GO" id="GO:0038023">
    <property type="term" value="F:signaling receptor activity"/>
    <property type="evidence" value="ECO:0007669"/>
    <property type="project" value="TreeGrafter"/>
</dbReference>
<sequence length="155" mass="18377">MNYCLILFYLILSITQYTNCIDLNTGFTDALTLEEYEDDVELIKLRFDSTRPCRFFSDDRYPKVEEGLANCSWYEKDACCKRTEVASVFESMYTLHQASTQCRNMMNYLMCFFCAPDQYLWYIKKRVKICETFCNEFYQHCKTAEFSGNTIGMCN</sequence>
<organism evidence="7 8">
    <name type="scientific">Adineta steineri</name>
    <dbReference type="NCBI Taxonomy" id="433720"/>
    <lineage>
        <taxon>Eukaryota</taxon>
        <taxon>Metazoa</taxon>
        <taxon>Spiralia</taxon>
        <taxon>Gnathifera</taxon>
        <taxon>Rotifera</taxon>
        <taxon>Eurotatoria</taxon>
        <taxon>Bdelloidea</taxon>
        <taxon>Adinetida</taxon>
        <taxon>Adinetidae</taxon>
        <taxon>Adineta</taxon>
    </lineage>
</organism>
<evidence type="ECO:0000313" key="8">
    <source>
        <dbReference type="Proteomes" id="UP000663832"/>
    </source>
</evidence>
<evidence type="ECO:0000313" key="7">
    <source>
        <dbReference type="EMBL" id="CAF1662945.1"/>
    </source>
</evidence>
<dbReference type="Proteomes" id="UP000663877">
    <property type="component" value="Unassembled WGS sequence"/>
</dbReference>
<feature type="signal peptide" evidence="4">
    <location>
        <begin position="1"/>
        <end position="20"/>
    </location>
</feature>
<feature type="domain" description="Folate receptor-like" evidence="5">
    <location>
        <begin position="60"/>
        <end position="147"/>
    </location>
</feature>
<dbReference type="PANTHER" id="PTHR10517:SF28">
    <property type="entry name" value="COILIN"/>
    <property type="match status" value="1"/>
</dbReference>
<evidence type="ECO:0000256" key="2">
    <source>
        <dbReference type="ARBA" id="ARBA00022729"/>
    </source>
</evidence>
<evidence type="ECO:0000256" key="4">
    <source>
        <dbReference type="SAM" id="SignalP"/>
    </source>
</evidence>
<evidence type="ECO:0000313" key="6">
    <source>
        <dbReference type="EMBL" id="CAF1555852.1"/>
    </source>
</evidence>
<keyword evidence="3" id="KW-1015">Disulfide bond</keyword>
<keyword evidence="8" id="KW-1185">Reference proteome</keyword>
<protein>
    <recommendedName>
        <fullName evidence="5">Folate receptor-like domain-containing protein</fullName>
    </recommendedName>
</protein>
<comment type="caution">
    <text evidence="7">The sequence shown here is derived from an EMBL/GenBank/DDBJ whole genome shotgun (WGS) entry which is preliminary data.</text>
</comment>
<evidence type="ECO:0000259" key="5">
    <source>
        <dbReference type="Pfam" id="PF03024"/>
    </source>
</evidence>
<keyword evidence="2 4" id="KW-0732">Signal</keyword>
<evidence type="ECO:0000256" key="3">
    <source>
        <dbReference type="ARBA" id="ARBA00023157"/>
    </source>
</evidence>
<comment type="similarity">
    <text evidence="1">Belongs to the folate receptor family.</text>
</comment>
<evidence type="ECO:0000256" key="1">
    <source>
        <dbReference type="ARBA" id="ARBA00007932"/>
    </source>
</evidence>
<dbReference type="InterPro" id="IPR004269">
    <property type="entry name" value="Folate_rcpt"/>
</dbReference>
<name>A0A816FLL8_9BILA</name>
<dbReference type="Pfam" id="PF03024">
    <property type="entry name" value="Folate_rec"/>
    <property type="match status" value="1"/>
</dbReference>
<feature type="chain" id="PRO_5035609287" description="Folate receptor-like domain-containing protein" evidence="4">
    <location>
        <begin position="21"/>
        <end position="155"/>
    </location>
</feature>
<dbReference type="InterPro" id="IPR018143">
    <property type="entry name" value="Folate_rcpt-like"/>
</dbReference>
<reference evidence="7" key="1">
    <citation type="submission" date="2021-02" db="EMBL/GenBank/DDBJ databases">
        <authorList>
            <person name="Nowell W R."/>
        </authorList>
    </citation>
    <scope>NUCLEOTIDE SEQUENCE</scope>
</reference>
<proteinExistence type="inferred from homology"/>
<gene>
    <name evidence="6" type="ORF">BJG266_LOCUS46580</name>
    <name evidence="7" type="ORF">QVE165_LOCUS63613</name>
</gene>
<accession>A0A816FLL8</accession>
<dbReference type="Proteomes" id="UP000663832">
    <property type="component" value="Unassembled WGS sequence"/>
</dbReference>
<dbReference type="EMBL" id="CAJNOI010004921">
    <property type="protein sequence ID" value="CAF1555852.1"/>
    <property type="molecule type" value="Genomic_DNA"/>
</dbReference>
<dbReference type="AlphaFoldDB" id="A0A816FLL8"/>
<dbReference type="EMBL" id="CAJNOM010005321">
    <property type="protein sequence ID" value="CAF1662945.1"/>
    <property type="molecule type" value="Genomic_DNA"/>
</dbReference>
<dbReference type="PANTHER" id="PTHR10517">
    <property type="entry name" value="FOLATE RECEPTOR"/>
    <property type="match status" value="1"/>
</dbReference>